<reference evidence="1 2" key="1">
    <citation type="submission" date="2015-11" db="EMBL/GenBank/DDBJ databases">
        <title>Genomic analysis of 38 Legionella species identifies large and diverse effector repertoires.</title>
        <authorList>
            <person name="Burstein D."/>
            <person name="Amaro F."/>
            <person name="Zusman T."/>
            <person name="Lifshitz Z."/>
            <person name="Cohen O."/>
            <person name="Gilbert J.A."/>
            <person name="Pupko T."/>
            <person name="Shuman H.A."/>
            <person name="Segal G."/>
        </authorList>
    </citation>
    <scope>NUCLEOTIDE SEQUENCE [LARGE SCALE GENOMIC DNA]</scope>
    <source>
        <strain evidence="1 2">IMVS3376</strain>
    </source>
</reference>
<protein>
    <recommendedName>
        <fullName evidence="3">DUF1810 domain-containing protein</fullName>
    </recommendedName>
</protein>
<keyword evidence="2" id="KW-1185">Reference proteome</keyword>
<dbReference type="Proteomes" id="UP000054926">
    <property type="component" value="Unassembled WGS sequence"/>
</dbReference>
<name>A0A0W0ZPM7_9GAMM</name>
<evidence type="ECO:0008006" key="3">
    <source>
        <dbReference type="Google" id="ProtNLM"/>
    </source>
</evidence>
<evidence type="ECO:0000313" key="1">
    <source>
        <dbReference type="EMBL" id="KTD71111.1"/>
    </source>
</evidence>
<accession>A0A0W0ZPM7</accession>
<dbReference type="EMBL" id="LNYY01000005">
    <property type="protein sequence ID" value="KTD71111.1"/>
    <property type="molecule type" value="Genomic_DNA"/>
</dbReference>
<dbReference type="PATRIC" id="fig|947033.5.peg.465"/>
<dbReference type="Pfam" id="PF08837">
    <property type="entry name" value="DUF1810"/>
    <property type="match status" value="1"/>
</dbReference>
<sequence>MSTIQRFIKAQQGQEMYTPFQQAYNELRAGSKQSHWIWYIFPQLKQLGFSTTAQYFGIIDFKEACDYLHNEELFQNYYAVAQLVEQQLKTIPVLTLMSGQIDSKKLVSSLTLFHAAASFLFHQGDTSQDFLALASCCERTLAETAKQGYFPCTLTLNFLTSKK</sequence>
<dbReference type="STRING" id="947033.Lste_0435"/>
<proteinExistence type="predicted"/>
<comment type="caution">
    <text evidence="1">The sequence shown here is derived from an EMBL/GenBank/DDBJ whole genome shotgun (WGS) entry which is preliminary data.</text>
</comment>
<organism evidence="1 2">
    <name type="scientific">Legionella steelei</name>
    <dbReference type="NCBI Taxonomy" id="947033"/>
    <lineage>
        <taxon>Bacteria</taxon>
        <taxon>Pseudomonadati</taxon>
        <taxon>Pseudomonadota</taxon>
        <taxon>Gammaproteobacteria</taxon>
        <taxon>Legionellales</taxon>
        <taxon>Legionellaceae</taxon>
        <taxon>Legionella</taxon>
    </lineage>
</organism>
<dbReference type="OrthoDB" id="9801870at2"/>
<gene>
    <name evidence="1" type="ORF">Lste_0435</name>
</gene>
<dbReference type="SUPFAM" id="SSF140736">
    <property type="entry name" value="Rv1873-like"/>
    <property type="match status" value="1"/>
</dbReference>
<dbReference type="AlphaFoldDB" id="A0A0W0ZPM7"/>
<evidence type="ECO:0000313" key="2">
    <source>
        <dbReference type="Proteomes" id="UP000054926"/>
    </source>
</evidence>
<dbReference type="InterPro" id="IPR036287">
    <property type="entry name" value="Rv1873-like_sf"/>
</dbReference>
<dbReference type="InterPro" id="IPR014937">
    <property type="entry name" value="DUF1810"/>
</dbReference>
<dbReference type="Gene3D" id="1.25.40.380">
    <property type="entry name" value="Protein of unknown function DUF1810"/>
    <property type="match status" value="1"/>
</dbReference>
<dbReference type="RefSeq" id="WP_058509447.1">
    <property type="nucleotide sequence ID" value="NZ_DAIOMV010000003.1"/>
</dbReference>